<keyword evidence="8 13" id="KW-1133">Transmembrane helix</keyword>
<evidence type="ECO:0000256" key="6">
    <source>
        <dbReference type="ARBA" id="ARBA00022826"/>
    </source>
</evidence>
<evidence type="ECO:0000256" key="2">
    <source>
        <dbReference type="ARBA" id="ARBA00006920"/>
    </source>
</evidence>
<evidence type="ECO:0000256" key="3">
    <source>
        <dbReference type="ARBA" id="ARBA00022448"/>
    </source>
</evidence>
<keyword evidence="6" id="KW-0631">Potassium channel</keyword>
<evidence type="ECO:0000256" key="10">
    <source>
        <dbReference type="ARBA" id="ARBA00023136"/>
    </source>
</evidence>
<feature type="transmembrane region" description="Helical" evidence="13">
    <location>
        <begin position="89"/>
        <end position="108"/>
    </location>
</feature>
<evidence type="ECO:0000256" key="9">
    <source>
        <dbReference type="ARBA" id="ARBA00023065"/>
    </source>
</evidence>
<keyword evidence="9" id="KW-0406">Ion transport</keyword>
<dbReference type="Proteomes" id="UP001206126">
    <property type="component" value="Unassembled WGS sequence"/>
</dbReference>
<organism evidence="14 15">
    <name type="scientific">Massilia agilis</name>
    <dbReference type="NCBI Taxonomy" id="1811226"/>
    <lineage>
        <taxon>Bacteria</taxon>
        <taxon>Pseudomonadati</taxon>
        <taxon>Pseudomonadota</taxon>
        <taxon>Betaproteobacteria</taxon>
        <taxon>Burkholderiales</taxon>
        <taxon>Oxalobacteraceae</taxon>
        <taxon>Telluria group</taxon>
        <taxon>Massilia</taxon>
    </lineage>
</organism>
<keyword evidence="7" id="KW-0630">Potassium</keyword>
<evidence type="ECO:0000313" key="14">
    <source>
        <dbReference type="EMBL" id="MCS0810042.1"/>
    </source>
</evidence>
<keyword evidence="11" id="KW-0407">Ion channel</keyword>
<protein>
    <submittedName>
        <fullName evidence="14">TMEM175 family protein</fullName>
    </submittedName>
</protein>
<keyword evidence="10 13" id="KW-0472">Membrane</keyword>
<dbReference type="Pfam" id="PF06736">
    <property type="entry name" value="TMEM175"/>
    <property type="match status" value="1"/>
</dbReference>
<dbReference type="PANTHER" id="PTHR31462">
    <property type="entry name" value="ENDOSOMAL/LYSOSOMAL POTASSIUM CHANNEL TMEM175"/>
    <property type="match status" value="1"/>
</dbReference>
<keyword evidence="15" id="KW-1185">Reference proteome</keyword>
<name>A0ABT2DFE3_9BURK</name>
<keyword evidence="5 13" id="KW-0812">Transmembrane</keyword>
<keyword evidence="3" id="KW-0813">Transport</keyword>
<feature type="transmembrane region" description="Helical" evidence="13">
    <location>
        <begin position="58"/>
        <end position="77"/>
    </location>
</feature>
<evidence type="ECO:0000256" key="5">
    <source>
        <dbReference type="ARBA" id="ARBA00022692"/>
    </source>
</evidence>
<evidence type="ECO:0000256" key="4">
    <source>
        <dbReference type="ARBA" id="ARBA00022538"/>
    </source>
</evidence>
<proteinExistence type="inferred from homology"/>
<sequence length="218" mass="23666">MSDATPAGTGQFSKHRIEALIDGIFAVAMTLLVIDLKLPEHANVGDPAVLREALAELVPNLISWLISFMVLAIYWVANHRLYSHVRHADGRLVWFTMLMLAGASLLPFASAVNSRALSDVAQGVYAAVMGLMGLASLLAARHIYRHPQLCAQPMDRETYIAACVRTSGVIVIGLITVPIAAVAPRMANFAFLLIFLLRPVSAAVARHWRRNAPVAHQA</sequence>
<dbReference type="PANTHER" id="PTHR31462:SF5">
    <property type="entry name" value="ENDOSOMAL_LYSOSOMAL PROTON CHANNEL TMEM175"/>
    <property type="match status" value="1"/>
</dbReference>
<dbReference type="EMBL" id="JANUHB010000005">
    <property type="protein sequence ID" value="MCS0810042.1"/>
    <property type="molecule type" value="Genomic_DNA"/>
</dbReference>
<gene>
    <name evidence="14" type="ORF">NX774_19130</name>
</gene>
<evidence type="ECO:0000256" key="11">
    <source>
        <dbReference type="ARBA" id="ARBA00023303"/>
    </source>
</evidence>
<evidence type="ECO:0000256" key="12">
    <source>
        <dbReference type="ARBA" id="ARBA00034430"/>
    </source>
</evidence>
<evidence type="ECO:0000256" key="13">
    <source>
        <dbReference type="SAM" id="Phobius"/>
    </source>
</evidence>
<comment type="caution">
    <text evidence="14">The sequence shown here is derived from an EMBL/GenBank/DDBJ whole genome shotgun (WGS) entry which is preliminary data.</text>
</comment>
<evidence type="ECO:0000256" key="8">
    <source>
        <dbReference type="ARBA" id="ARBA00022989"/>
    </source>
</evidence>
<keyword evidence="4" id="KW-0633">Potassium transport</keyword>
<accession>A0ABT2DFE3</accession>
<reference evidence="14 15" key="1">
    <citation type="submission" date="2022-08" db="EMBL/GenBank/DDBJ databases">
        <title>Reclassification of Massilia species as members of the genera Telluria, Duganella, Pseudoduganella, Mokoshia gen. nov. and Zemynaea gen. nov. using orthogonal and non-orthogonal genome-based approaches.</title>
        <authorList>
            <person name="Bowman J.P."/>
        </authorList>
    </citation>
    <scope>NUCLEOTIDE SEQUENCE [LARGE SCALE GENOMIC DNA]</scope>
    <source>
        <strain evidence="14 15">JCM 31605</strain>
    </source>
</reference>
<feature type="transmembrane region" description="Helical" evidence="13">
    <location>
        <begin position="120"/>
        <end position="139"/>
    </location>
</feature>
<evidence type="ECO:0000313" key="15">
    <source>
        <dbReference type="Proteomes" id="UP001206126"/>
    </source>
</evidence>
<evidence type="ECO:0000256" key="7">
    <source>
        <dbReference type="ARBA" id="ARBA00022958"/>
    </source>
</evidence>
<comment type="subcellular location">
    <subcellularLocation>
        <location evidence="1">Membrane</location>
        <topology evidence="1">Multi-pass membrane protein</topology>
    </subcellularLocation>
</comment>
<feature type="transmembrane region" description="Helical" evidence="13">
    <location>
        <begin position="159"/>
        <end position="183"/>
    </location>
</feature>
<evidence type="ECO:0000256" key="1">
    <source>
        <dbReference type="ARBA" id="ARBA00004141"/>
    </source>
</evidence>
<comment type="similarity">
    <text evidence="2">Belongs to the TMEM175 family.</text>
</comment>
<dbReference type="RefSeq" id="WP_258823871.1">
    <property type="nucleotide sequence ID" value="NZ_JANUHB010000005.1"/>
</dbReference>
<comment type="catalytic activity">
    <reaction evidence="12">
        <text>K(+)(in) = K(+)(out)</text>
        <dbReference type="Rhea" id="RHEA:29463"/>
        <dbReference type="ChEBI" id="CHEBI:29103"/>
    </reaction>
</comment>
<dbReference type="InterPro" id="IPR010617">
    <property type="entry name" value="TMEM175-like"/>
</dbReference>